<dbReference type="PRINTS" id="PR02075">
    <property type="entry name" value="FIBSHEATHIP1"/>
</dbReference>
<dbReference type="Pfam" id="PF15554">
    <property type="entry name" value="FSIP1"/>
    <property type="match status" value="1"/>
</dbReference>
<feature type="compositionally biased region" description="Polar residues" evidence="5">
    <location>
        <begin position="14"/>
        <end position="32"/>
    </location>
</feature>
<organism evidence="6 7">
    <name type="scientific">Notechis scutatus</name>
    <name type="common">mainland tiger snake</name>
    <dbReference type="NCBI Taxonomy" id="8663"/>
    <lineage>
        <taxon>Eukaryota</taxon>
        <taxon>Metazoa</taxon>
        <taxon>Chordata</taxon>
        <taxon>Craniata</taxon>
        <taxon>Vertebrata</taxon>
        <taxon>Euteleostomi</taxon>
        <taxon>Lepidosauria</taxon>
        <taxon>Squamata</taxon>
        <taxon>Bifurcata</taxon>
        <taxon>Unidentata</taxon>
        <taxon>Episquamata</taxon>
        <taxon>Toxicofera</taxon>
        <taxon>Serpentes</taxon>
        <taxon>Colubroidea</taxon>
        <taxon>Elapidae</taxon>
        <taxon>Hydrophiinae</taxon>
        <taxon>Notechis</taxon>
    </lineage>
</organism>
<feature type="compositionally biased region" description="Basic and acidic residues" evidence="5">
    <location>
        <begin position="52"/>
        <end position="63"/>
    </location>
</feature>
<keyword evidence="3 4" id="KW-0175">Coiled coil</keyword>
<feature type="region of interest" description="Disordered" evidence="5">
    <location>
        <begin position="524"/>
        <end position="543"/>
    </location>
</feature>
<accession>A0A6J1TP21</accession>
<dbReference type="Proteomes" id="UP000504612">
    <property type="component" value="Unplaced"/>
</dbReference>
<proteinExistence type="inferred from homology"/>
<keyword evidence="6" id="KW-1185">Reference proteome</keyword>
<dbReference type="RefSeq" id="XP_026520096.1">
    <property type="nucleotide sequence ID" value="XM_026664311.1"/>
</dbReference>
<evidence type="ECO:0000256" key="1">
    <source>
        <dbReference type="ARBA" id="ARBA00010495"/>
    </source>
</evidence>
<evidence type="ECO:0000256" key="4">
    <source>
        <dbReference type="SAM" id="Coils"/>
    </source>
</evidence>
<dbReference type="CTD" id="161835"/>
<reference evidence="7" key="1">
    <citation type="submission" date="2025-08" db="UniProtKB">
        <authorList>
            <consortium name="RefSeq"/>
        </authorList>
    </citation>
    <scope>IDENTIFICATION</scope>
</reference>
<name>A0A6J1TP21_9SAUR</name>
<evidence type="ECO:0000256" key="2">
    <source>
        <dbReference type="ARBA" id="ARBA00019480"/>
    </source>
</evidence>
<dbReference type="AlphaFoldDB" id="A0A6J1TP21"/>
<comment type="similarity">
    <text evidence="1">Belongs to the FSIP1 family.</text>
</comment>
<sequence>MDITRGSLDGISRPASNSRNNHGSKTSSSSLEILTPEPDQSKVDFCNNHIGENSKENYDKNGEEYETQQMSFSEQISEEKTGDFQLVGQHTNQVAEYSSSSVDSEDDFAENKLSCSSASQNKPVEPQKVTSRSANLDDSKEKGVDLLILKAIKKMKRLDQILANKQSQERAVKKQGRELRAKLWEEFQSMTSRSSSIITEEEENTSRFLALNSPLSGTPDLSACEDNETFNIFKTQLPPENYETNGRQTKQGDSADSVTRSSMKKMENTCPKNTASFKKTPNFIKKNIELAKDSSSEVMLDEERERLSELLKDTENDSNKLQNEEEAIGIFVPGEGYTPEPMEYYHLAEIDAKLKIVISDGDLSVFQGSCSKASNKIYQESLAYANRKLKIPGEKILRDTKEERDQQNRLKEINQQLKNLEETPDVPLCLSEEQLNALLEDCMQNLRRGCDLNLTRCEENSVERISPCDTFEENMPDSRNEVLHDIQLPANEEMLGDEYKDVFSKENIDSCFNPSKTFFEFPMSEKKGNEEDQEEAPDTANGSEDFFMSKVFSIDKMKKPPFLDEPFYCVSMNNELSTDASIPSIPLKTRGGEAINKLLDQAFDYDFKSPDKSGRISLNICTNV</sequence>
<dbReference type="PANTHER" id="PTHR22012">
    <property type="entry name" value="FIBROUS SHEATH INTERACTING PROTEIN 1"/>
    <property type="match status" value="1"/>
</dbReference>
<dbReference type="InterPro" id="IPR026246">
    <property type="entry name" value="Fsip1"/>
</dbReference>
<evidence type="ECO:0000256" key="3">
    <source>
        <dbReference type="ARBA" id="ARBA00023054"/>
    </source>
</evidence>
<protein>
    <recommendedName>
        <fullName evidence="2">Fibrous sheath-interacting protein 1</fullName>
    </recommendedName>
</protein>
<dbReference type="PANTHER" id="PTHR22012:SF2">
    <property type="entry name" value="FIBROUS SHEATH-INTERACTING PROTEIN 1"/>
    <property type="match status" value="1"/>
</dbReference>
<evidence type="ECO:0000256" key="5">
    <source>
        <dbReference type="SAM" id="MobiDB-lite"/>
    </source>
</evidence>
<feature type="compositionally biased region" description="Polar residues" evidence="5">
    <location>
        <begin position="113"/>
        <end position="134"/>
    </location>
</feature>
<feature type="region of interest" description="Disordered" evidence="5">
    <location>
        <begin position="1"/>
        <end position="136"/>
    </location>
</feature>
<gene>
    <name evidence="7" type="primary">FSIP1</name>
</gene>
<dbReference type="GeneID" id="113409980"/>
<feature type="coiled-coil region" evidence="4">
    <location>
        <begin position="297"/>
        <end position="327"/>
    </location>
</feature>
<evidence type="ECO:0000313" key="7">
    <source>
        <dbReference type="RefSeq" id="XP_026520096.1"/>
    </source>
</evidence>
<feature type="compositionally biased region" description="Polar residues" evidence="5">
    <location>
        <begin position="88"/>
        <end position="97"/>
    </location>
</feature>
<evidence type="ECO:0000313" key="6">
    <source>
        <dbReference type="Proteomes" id="UP000504612"/>
    </source>
</evidence>
<dbReference type="KEGG" id="nss:113409980"/>